<name>A0A194VZI2_CYTMA</name>
<dbReference type="PROSITE" id="PS50297">
    <property type="entry name" value="ANK_REP_REGION"/>
    <property type="match status" value="2"/>
</dbReference>
<dbReference type="PANTHER" id="PTHR10039">
    <property type="entry name" value="AMELOGENIN"/>
    <property type="match status" value="1"/>
</dbReference>
<feature type="repeat" description="ANK" evidence="2">
    <location>
        <begin position="829"/>
        <end position="862"/>
    </location>
</feature>
<gene>
    <name evidence="4" type="ORF">VM1G_04765</name>
</gene>
<dbReference type="InterPro" id="IPR002110">
    <property type="entry name" value="Ankyrin_rpt"/>
</dbReference>
<dbReference type="SMART" id="SM00248">
    <property type="entry name" value="ANK"/>
    <property type="match status" value="6"/>
</dbReference>
<proteinExistence type="predicted"/>
<dbReference type="SUPFAM" id="SSF48403">
    <property type="entry name" value="Ankyrin repeat"/>
    <property type="match status" value="1"/>
</dbReference>
<dbReference type="Proteomes" id="UP000078559">
    <property type="component" value="Chromosome 5"/>
</dbReference>
<evidence type="ECO:0000256" key="1">
    <source>
        <dbReference type="ARBA" id="ARBA00022737"/>
    </source>
</evidence>
<keyword evidence="1" id="KW-0677">Repeat</keyword>
<dbReference type="OrthoDB" id="7464126at2759"/>
<feature type="domain" description="Nephrocystin 3-like N-terminal" evidence="3">
    <location>
        <begin position="263"/>
        <end position="414"/>
    </location>
</feature>
<dbReference type="SMR" id="A0A194VZI2"/>
<feature type="repeat" description="ANK" evidence="2">
    <location>
        <begin position="750"/>
        <end position="785"/>
    </location>
</feature>
<dbReference type="PROSITE" id="PS50088">
    <property type="entry name" value="ANK_REPEAT"/>
    <property type="match status" value="3"/>
</dbReference>
<dbReference type="Pfam" id="PF12796">
    <property type="entry name" value="Ank_2"/>
    <property type="match status" value="2"/>
</dbReference>
<keyword evidence="2" id="KW-0040">ANK repeat</keyword>
<evidence type="ECO:0000313" key="5">
    <source>
        <dbReference type="Proteomes" id="UP000078559"/>
    </source>
</evidence>
<keyword evidence="5" id="KW-1185">Reference proteome</keyword>
<organism evidence="4 5">
    <name type="scientific">Cytospora mali</name>
    <name type="common">Apple Valsa canker fungus</name>
    <name type="synonym">Valsa mali</name>
    <dbReference type="NCBI Taxonomy" id="578113"/>
    <lineage>
        <taxon>Eukaryota</taxon>
        <taxon>Fungi</taxon>
        <taxon>Dikarya</taxon>
        <taxon>Ascomycota</taxon>
        <taxon>Pezizomycotina</taxon>
        <taxon>Sordariomycetes</taxon>
        <taxon>Sordariomycetidae</taxon>
        <taxon>Diaporthales</taxon>
        <taxon>Cytosporaceae</taxon>
        <taxon>Cytospora</taxon>
    </lineage>
</organism>
<evidence type="ECO:0000256" key="2">
    <source>
        <dbReference type="PROSITE-ProRule" id="PRU00023"/>
    </source>
</evidence>
<reference evidence="4" key="1">
    <citation type="submission" date="2014-12" db="EMBL/GenBank/DDBJ databases">
        <title>Genome Sequence of Valsa Canker Pathogens Uncovers a Specific Adaption of Colonization on Woody Bark.</title>
        <authorList>
            <person name="Yin Z."/>
            <person name="Liu H."/>
            <person name="Gao X."/>
            <person name="Li Z."/>
            <person name="Song N."/>
            <person name="Ke X."/>
            <person name="Dai Q."/>
            <person name="Wu Y."/>
            <person name="Sun Y."/>
            <person name="Xu J.-R."/>
            <person name="Kang Z.K."/>
            <person name="Wang L."/>
            <person name="Huang L."/>
        </authorList>
    </citation>
    <scope>NUCLEOTIDE SEQUENCE [LARGE SCALE GENOMIC DNA]</scope>
    <source>
        <strain evidence="4">03-8</strain>
    </source>
</reference>
<dbReference type="Gene3D" id="1.25.40.20">
    <property type="entry name" value="Ankyrin repeat-containing domain"/>
    <property type="match status" value="2"/>
</dbReference>
<evidence type="ECO:0000313" key="4">
    <source>
        <dbReference type="EMBL" id="KUI69629.1"/>
    </source>
</evidence>
<dbReference type="Pfam" id="PF24883">
    <property type="entry name" value="NPHP3_N"/>
    <property type="match status" value="1"/>
</dbReference>
<protein>
    <submittedName>
        <fullName evidence="4">Vegetative incompatibility protein HET-E-1</fullName>
    </submittedName>
</protein>
<dbReference type="InterPro" id="IPR027417">
    <property type="entry name" value="P-loop_NTPase"/>
</dbReference>
<dbReference type="InterPro" id="IPR056884">
    <property type="entry name" value="NPHP3-like_N"/>
</dbReference>
<feature type="repeat" description="ANK" evidence="2">
    <location>
        <begin position="863"/>
        <end position="893"/>
    </location>
</feature>
<sequence length="997" mass="111523">MENTSKWLSTLSGSLKPEVRLGLAISEFAQALDEDHKHDFRRMQNASNNQLTGSDVIKVTEQINKDGERRHSTWRPYGTRVHSFLSRLQMFASIGDVMIGGSQNLIATGVWSAVRLSLMAATNFLGYFERLSTLFMKLGTSWTLHKDYADLFTSSKVLQNHLCEYLIVLVRLCQKVVCFTQKGLTAQLRLSLGSSFDAEFGPIQKQMEERGSLIQQTAQHLATKSLLGSQNSRLQDLKDQTLQKLSPGQAHYVNIWRRQRRKGTCYWARETQEYKAWRASQESSTICIDGKLGSGKTVAMANIVAEINIEQPCAFFFCTIKEPDTLKSSNILGSIAFHLLSGLPHADKQIPWDALAGQDHALSGIWCPDDIVDMILRLAPRNRRYAILIDGLEDCLNADIEDVVLSLHRLVENRTILLCYSVRSESRFERRARRSLPADFCVSLDEANHNEEIHAYIKKEVRRLNASGYLSSELENLVKKQLILGSQGMYLWVSLQLNTIFPSDAQTVTTDEQILGLIENLPKGLPETFERALENITDKRYDGRIMKLILAAVSPLTLDELRVALTVTPGELIWRPVSLPHDGFQLISLCGGNLLELDEEDNRVRFIHHSVIQHLLSTATSPYTHPYHFSDRDAEQYIGSVCVTYLNLPCFERRLTVTKKIRGDDLTGKIRATMRQESGTALVGRLARYFKSRERAHPASTLFDIGRLASEIQATRLADHLDPLCFKDYAVHNWLLHTRFFNKEDKLYDQGDTALHYLALLRDTWQSKYVRLLLEHGADPNMVNNSGNTPLAIALSIHSSSGSTIHPLLRSGANLCGISVQDLNVRDWDGNTVLHYLATLPSAGTAIELLLYKGVSPNSRNYQGKTPVHAAAGAGEVATANLKILLDRGGNPNRRIFITGENSLYFAVSSCKATNESVRILLEAGVDPNDAPETYPRISLLQRAIMPSRDGYVNSEVIQLLLEAGADPRVPVSTGGTLEDLALQRGEQAVASLLSRY</sequence>
<evidence type="ECO:0000259" key="3">
    <source>
        <dbReference type="Pfam" id="PF24883"/>
    </source>
</evidence>
<accession>A0A194VZI2</accession>
<dbReference type="PANTHER" id="PTHR10039:SF10">
    <property type="entry name" value="NACHT DOMAIN-CONTAINING PROTEIN"/>
    <property type="match status" value="1"/>
</dbReference>
<dbReference type="EMBL" id="CM003102">
    <property type="protein sequence ID" value="KUI69629.1"/>
    <property type="molecule type" value="Genomic_DNA"/>
</dbReference>
<dbReference type="Gene3D" id="3.40.50.300">
    <property type="entry name" value="P-loop containing nucleotide triphosphate hydrolases"/>
    <property type="match status" value="1"/>
</dbReference>
<dbReference type="AlphaFoldDB" id="A0A194VZI2"/>
<dbReference type="InterPro" id="IPR036770">
    <property type="entry name" value="Ankyrin_rpt-contain_sf"/>
</dbReference>